<protein>
    <recommendedName>
        <fullName evidence="1">1-phosphatidylinositol-4-phosphate 5-kinase</fullName>
        <ecNumber evidence="1">2.7.1.68</ecNumber>
    </recommendedName>
</protein>
<feature type="region of interest" description="Disordered" evidence="4">
    <location>
        <begin position="334"/>
        <end position="380"/>
    </location>
</feature>
<keyword evidence="3" id="KW-0808">Transferase</keyword>
<accession>A0AAW1TKI7</accession>
<evidence type="ECO:0000313" key="6">
    <source>
        <dbReference type="EMBL" id="KAK9869010.1"/>
    </source>
</evidence>
<dbReference type="AlphaFoldDB" id="A0AAW1TKI7"/>
<dbReference type="Pfam" id="PF01504">
    <property type="entry name" value="PIP5K"/>
    <property type="match status" value="1"/>
</dbReference>
<organism evidence="6 7">
    <name type="scientific">Apatococcus fuscideae</name>
    <dbReference type="NCBI Taxonomy" id="2026836"/>
    <lineage>
        <taxon>Eukaryota</taxon>
        <taxon>Viridiplantae</taxon>
        <taxon>Chlorophyta</taxon>
        <taxon>core chlorophytes</taxon>
        <taxon>Trebouxiophyceae</taxon>
        <taxon>Chlorellales</taxon>
        <taxon>Chlorellaceae</taxon>
        <taxon>Apatococcus</taxon>
    </lineage>
</organism>
<feature type="region of interest" description="Disordered" evidence="4">
    <location>
        <begin position="706"/>
        <end position="735"/>
    </location>
</feature>
<dbReference type="GO" id="GO:0016308">
    <property type="term" value="F:1-phosphatidylinositol-4-phosphate 5-kinase activity"/>
    <property type="evidence" value="ECO:0007669"/>
    <property type="project" value="UniProtKB-EC"/>
</dbReference>
<dbReference type="EC" id="2.7.1.68" evidence="1"/>
<dbReference type="SMART" id="SM00698">
    <property type="entry name" value="MORN"/>
    <property type="match status" value="8"/>
</dbReference>
<feature type="region of interest" description="Disordered" evidence="4">
    <location>
        <begin position="237"/>
        <end position="271"/>
    </location>
</feature>
<dbReference type="InterPro" id="IPR003409">
    <property type="entry name" value="MORN"/>
</dbReference>
<dbReference type="InterPro" id="IPR023610">
    <property type="entry name" value="PInositol-4/5-P-5/4-kinase"/>
</dbReference>
<reference evidence="6 7" key="1">
    <citation type="journal article" date="2024" name="Nat. Commun.">
        <title>Phylogenomics reveals the evolutionary origins of lichenization in chlorophyte algae.</title>
        <authorList>
            <person name="Puginier C."/>
            <person name="Libourel C."/>
            <person name="Otte J."/>
            <person name="Skaloud P."/>
            <person name="Haon M."/>
            <person name="Grisel S."/>
            <person name="Petersen M."/>
            <person name="Berrin J.G."/>
            <person name="Delaux P.M."/>
            <person name="Dal Grande F."/>
            <person name="Keller J."/>
        </authorList>
    </citation>
    <scope>NUCLEOTIDE SEQUENCE [LARGE SCALE GENOMIC DNA]</scope>
    <source>
        <strain evidence="6 7">SAG 2523</strain>
    </source>
</reference>
<dbReference type="SMART" id="SM00330">
    <property type="entry name" value="PIPKc"/>
    <property type="match status" value="1"/>
</dbReference>
<dbReference type="PROSITE" id="PS51455">
    <property type="entry name" value="PIPK"/>
    <property type="match status" value="1"/>
</dbReference>
<evidence type="ECO:0000256" key="3">
    <source>
        <dbReference type="PROSITE-ProRule" id="PRU00781"/>
    </source>
</evidence>
<dbReference type="CDD" id="cd17302">
    <property type="entry name" value="PIPKc_AtPIP5K_like"/>
    <property type="match status" value="1"/>
</dbReference>
<name>A0AAW1TKI7_9CHLO</name>
<feature type="region of interest" description="Disordered" evidence="4">
    <location>
        <begin position="292"/>
        <end position="319"/>
    </location>
</feature>
<dbReference type="Gene3D" id="3.30.800.10">
    <property type="entry name" value="Phosphatidylinositol Phosphate Kinase II Beta"/>
    <property type="match status" value="1"/>
</dbReference>
<keyword evidence="3" id="KW-0067">ATP-binding</keyword>
<keyword evidence="3" id="KW-0418">Kinase</keyword>
<gene>
    <name evidence="6" type="ORF">WJX84_011052</name>
</gene>
<dbReference type="EMBL" id="JALJOV010000003">
    <property type="protein sequence ID" value="KAK9869010.1"/>
    <property type="molecule type" value="Genomic_DNA"/>
</dbReference>
<dbReference type="Pfam" id="PF02493">
    <property type="entry name" value="MORN"/>
    <property type="match status" value="7"/>
</dbReference>
<comment type="caution">
    <text evidence="6">The sequence shown here is derived from an EMBL/GenBank/DDBJ whole genome shotgun (WGS) entry which is preliminary data.</text>
</comment>
<evidence type="ECO:0000313" key="7">
    <source>
        <dbReference type="Proteomes" id="UP001485043"/>
    </source>
</evidence>
<dbReference type="GO" id="GO:0005886">
    <property type="term" value="C:plasma membrane"/>
    <property type="evidence" value="ECO:0007669"/>
    <property type="project" value="TreeGrafter"/>
</dbReference>
<feature type="region of interest" description="Disordered" evidence="4">
    <location>
        <begin position="419"/>
        <end position="446"/>
    </location>
</feature>
<dbReference type="PANTHER" id="PTHR23086:SF8">
    <property type="entry name" value="PHOSPHATIDYLINOSITOL 5-PHOSPHATE 4-KINASE, ISOFORM A"/>
    <property type="match status" value="1"/>
</dbReference>
<dbReference type="SUPFAM" id="SSF56104">
    <property type="entry name" value="SAICAR synthase-like"/>
    <property type="match status" value="2"/>
</dbReference>
<dbReference type="Gene3D" id="2.20.110.10">
    <property type="entry name" value="Histone H3 K4-specific methyltransferase SET7/9 N-terminal domain"/>
    <property type="match status" value="4"/>
</dbReference>
<evidence type="ECO:0000259" key="5">
    <source>
        <dbReference type="PROSITE" id="PS51455"/>
    </source>
</evidence>
<feature type="compositionally biased region" description="Low complexity" evidence="4">
    <location>
        <begin position="20"/>
        <end position="35"/>
    </location>
</feature>
<feature type="region of interest" description="Disordered" evidence="4">
    <location>
        <begin position="1"/>
        <end position="49"/>
    </location>
</feature>
<dbReference type="PANTHER" id="PTHR23086">
    <property type="entry name" value="PHOSPHATIDYLINOSITOL-4-PHOSPHATE 5-KINASE"/>
    <property type="match status" value="1"/>
</dbReference>
<keyword evidence="2" id="KW-0677">Repeat</keyword>
<keyword evidence="3" id="KW-0547">Nucleotide-binding</keyword>
<proteinExistence type="predicted"/>
<dbReference type="Proteomes" id="UP001485043">
    <property type="component" value="Unassembled WGS sequence"/>
</dbReference>
<evidence type="ECO:0000256" key="4">
    <source>
        <dbReference type="SAM" id="MobiDB-lite"/>
    </source>
</evidence>
<feature type="compositionally biased region" description="Acidic residues" evidence="4">
    <location>
        <begin position="717"/>
        <end position="727"/>
    </location>
</feature>
<feature type="compositionally biased region" description="Basic residues" evidence="4">
    <location>
        <begin position="419"/>
        <end position="437"/>
    </location>
</feature>
<dbReference type="Gene3D" id="3.30.810.10">
    <property type="entry name" value="2-Layer Sandwich"/>
    <property type="match status" value="2"/>
</dbReference>
<evidence type="ECO:0000256" key="2">
    <source>
        <dbReference type="ARBA" id="ARBA00022737"/>
    </source>
</evidence>
<feature type="region of interest" description="Disordered" evidence="4">
    <location>
        <begin position="848"/>
        <end position="872"/>
    </location>
</feature>
<feature type="compositionally biased region" description="Basic and acidic residues" evidence="4">
    <location>
        <begin position="1"/>
        <end position="10"/>
    </location>
</feature>
<sequence length="964" mass="107032">MQTSRGEKRSSNGGRASLFTLRSNRQSSLSRQTQRFDNGDTYEGQLDNNLPNGEGKYLWADGSEYNGSWKGGIKEGRGTFRWASGATYVGEWRGNAIHGQGTLVSPDGTRYQGGWAQDLKQGLGRKCYANGDVYEGLWQRGKASGPGRYKWKNGNEYDGEWQLGRMHGQGTLKWLSGDRYDGEFKDGREDGIGIFTWRDGATFHGFWCHGKKNGIGVFRPIPKRPVLHLEKDRLREGSVVTGSAADLDRTPAEPMSPTAFHPTQNGSHPNGLHSPANGFHTRTGAQEAQTGFHEDTNGYHTPHTAASLDTDGSDSPTAAAVRPISEVGGVMERAESPPLPTLSSNLPTPAGSTVDEGSTHRATHAPSPLARQGTPSKGELNDIKDTVLIKEYDMGRLIREDLVNGAELEACFAPLQLQHQHHRRRSERAKRRRRLKKGQTSAARPGETIYKGHRSYDLMLNLQLGIRYCVGRIVPTEPSKGLTPADFEYKVKQLFPRDGSKLTPPHPSEDFKFKDYSPAAFRQLRAVFDLDAAEYMLSICGDQALRELPSPGKSGSIFFLSHDDKFIIKTMRKNEVKVLQALLPKYHAHVLAHPNTLLVKFYGLHRVKPLHGNNVRFIVMNNLMQTELEIHRKYDLKGSTQGRFSGVAPTPSAVLKDLDLDMTLKLEDSWPERLMTQLKRDCELMEELRVMDYSLLLGIHFRNPGYASSPPATDKEDAVDDEEDDMPGVDPRGYSVDMEAGSPRILTQVSHLQTTPRRSSLRSQGPLDHTLSGPVPRLASVVMPHDRRDQSTVAAFDGSRPVEPSAAVRDRITSTLGTLGNQVNERRVADLMRLAQFRMLGADASSFRSPTLALSSRPRRSAGGQPRPLLSQGTSDELAHVLGHTQVQLGCNMVASTKPFPSSPSPAEDVVLYFGIIDILQEYNLGKRLEHNIKGLRHDRKSISAVDPKQYSRRFLEFLTKVFV</sequence>
<feature type="compositionally biased region" description="Polar residues" evidence="4">
    <location>
        <begin position="751"/>
        <end position="763"/>
    </location>
</feature>
<keyword evidence="7" id="KW-1185">Reference proteome</keyword>
<dbReference type="InterPro" id="IPR027484">
    <property type="entry name" value="PInositol-4-P-5-kinase_N"/>
</dbReference>
<feature type="domain" description="PIPK" evidence="5">
    <location>
        <begin position="452"/>
        <end position="963"/>
    </location>
</feature>
<feature type="region of interest" description="Disordered" evidence="4">
    <location>
        <begin position="751"/>
        <end position="775"/>
    </location>
</feature>
<dbReference type="GO" id="GO:0046854">
    <property type="term" value="P:phosphatidylinositol phosphate biosynthetic process"/>
    <property type="evidence" value="ECO:0007669"/>
    <property type="project" value="TreeGrafter"/>
</dbReference>
<dbReference type="SUPFAM" id="SSF82185">
    <property type="entry name" value="Histone H3 K4-specific methyltransferase SET7/9 N-terminal domain"/>
    <property type="match status" value="2"/>
</dbReference>
<dbReference type="InterPro" id="IPR002498">
    <property type="entry name" value="PInositol-4-P-4/5-kinase_core"/>
</dbReference>
<dbReference type="InterPro" id="IPR027483">
    <property type="entry name" value="PInositol-4-P-4/5-kinase_C_sf"/>
</dbReference>
<dbReference type="GO" id="GO:0005524">
    <property type="term" value="F:ATP binding"/>
    <property type="evidence" value="ECO:0007669"/>
    <property type="project" value="UniProtKB-UniRule"/>
</dbReference>
<evidence type="ECO:0000256" key="1">
    <source>
        <dbReference type="ARBA" id="ARBA00012172"/>
    </source>
</evidence>